<reference evidence="1 2" key="1">
    <citation type="submission" date="2023-08" db="EMBL/GenBank/DDBJ databases">
        <authorList>
            <person name="Park J.-S."/>
        </authorList>
    </citation>
    <scope>NUCLEOTIDE SEQUENCE [LARGE SCALE GENOMIC DNA]</scope>
    <source>
        <strain evidence="1 2">2205BS29-5</strain>
    </source>
</reference>
<evidence type="ECO:0000313" key="2">
    <source>
        <dbReference type="Proteomes" id="UP001224997"/>
    </source>
</evidence>
<keyword evidence="2" id="KW-1185">Reference proteome</keyword>
<dbReference type="Proteomes" id="UP001224997">
    <property type="component" value="Unassembled WGS sequence"/>
</dbReference>
<comment type="caution">
    <text evidence="1">The sequence shown here is derived from an EMBL/GenBank/DDBJ whole genome shotgun (WGS) entry which is preliminary data.</text>
</comment>
<proteinExistence type="predicted"/>
<evidence type="ECO:0000313" key="1">
    <source>
        <dbReference type="EMBL" id="MDP5305480.1"/>
    </source>
</evidence>
<accession>A0ABT9J6U9</accession>
<protein>
    <submittedName>
        <fullName evidence="1">Uncharacterized protein</fullName>
    </submittedName>
</protein>
<organism evidence="1 2">
    <name type="scientific">Paracoccus spongiarum</name>
    <dbReference type="NCBI Taxonomy" id="3064387"/>
    <lineage>
        <taxon>Bacteria</taxon>
        <taxon>Pseudomonadati</taxon>
        <taxon>Pseudomonadota</taxon>
        <taxon>Alphaproteobacteria</taxon>
        <taxon>Rhodobacterales</taxon>
        <taxon>Paracoccaceae</taxon>
        <taxon>Paracoccus</taxon>
    </lineage>
</organism>
<gene>
    <name evidence="1" type="ORF">Q5Y72_00010</name>
</gene>
<dbReference type="RefSeq" id="WP_305961414.1">
    <property type="nucleotide sequence ID" value="NZ_JAVAMQ010000001.1"/>
</dbReference>
<name>A0ABT9J6U9_9RHOB</name>
<sequence length="93" mass="9730">MPTLDDAALTDFIAGIEAAAPAAVARKIERHPLRPAAVAPIIANQRADSEARKEAERADAARAKEARERELLAKLIAKHGAAATEKAPKATAA</sequence>
<dbReference type="EMBL" id="JAVAMQ010000001">
    <property type="protein sequence ID" value="MDP5305480.1"/>
    <property type="molecule type" value="Genomic_DNA"/>
</dbReference>